<reference evidence="4 7" key="4">
    <citation type="submission" date="2019-12" db="EMBL/GenBank/DDBJ databases">
        <title>Multi-Generational Helicobacter saguini Isolates.</title>
        <authorList>
            <person name="Mannion A."/>
            <person name="Shen Z."/>
            <person name="Fox J.G."/>
        </authorList>
    </citation>
    <scope>NUCLEOTIDE SEQUENCE [LARGE SCALE GENOMIC DNA]</scope>
    <source>
        <strain evidence="4">16-048</strain>
        <strain evidence="7">16-048 (F4)</strain>
    </source>
</reference>
<reference evidence="5 6" key="1">
    <citation type="journal article" date="2014" name="Genome Announc.">
        <title>Draft genome sequences of eight enterohepatic helicobacter species isolated from both laboratory and wild rodents.</title>
        <authorList>
            <person name="Sheh A."/>
            <person name="Shen Z."/>
            <person name="Fox J.G."/>
        </authorList>
    </citation>
    <scope>NUCLEOTIDE SEQUENCE [LARGE SCALE GENOMIC DNA]</scope>
    <source>
        <strain evidence="5 6">MIT 97-6194</strain>
    </source>
</reference>
<keyword evidence="3" id="KW-0472">Membrane</keyword>
<evidence type="ECO:0000256" key="3">
    <source>
        <dbReference type="SAM" id="Phobius"/>
    </source>
</evidence>
<organism evidence="5 6">
    <name type="scientific">Helicobacter saguini</name>
    <dbReference type="NCBI Taxonomy" id="1548018"/>
    <lineage>
        <taxon>Bacteria</taxon>
        <taxon>Pseudomonadati</taxon>
        <taxon>Campylobacterota</taxon>
        <taxon>Epsilonproteobacteria</taxon>
        <taxon>Campylobacterales</taxon>
        <taxon>Helicobacteraceae</taxon>
        <taxon>Helicobacter</taxon>
    </lineage>
</organism>
<evidence type="ECO:0000313" key="5">
    <source>
        <dbReference type="EMBL" id="TLD93633.1"/>
    </source>
</evidence>
<gene>
    <name evidence="4" type="ORF">DCO61_02430</name>
    <name evidence="5" type="ORF">LS64_008365</name>
</gene>
<evidence type="ECO:0000256" key="2">
    <source>
        <dbReference type="SAM" id="MobiDB-lite"/>
    </source>
</evidence>
<evidence type="ECO:0000313" key="7">
    <source>
        <dbReference type="Proteomes" id="UP000477070"/>
    </source>
</evidence>
<dbReference type="Proteomes" id="UP000029714">
    <property type="component" value="Unassembled WGS sequence"/>
</dbReference>
<dbReference type="EMBL" id="QBIU01000001">
    <property type="protein sequence ID" value="MWV68910.1"/>
    <property type="molecule type" value="Genomic_DNA"/>
</dbReference>
<keyword evidence="3" id="KW-1133">Transmembrane helix</keyword>
<protein>
    <recommendedName>
        <fullName evidence="8">Energy transducer TonB</fullName>
    </recommendedName>
</protein>
<evidence type="ECO:0000313" key="6">
    <source>
        <dbReference type="Proteomes" id="UP000029714"/>
    </source>
</evidence>
<dbReference type="Proteomes" id="UP000477070">
    <property type="component" value="Unassembled WGS sequence"/>
</dbReference>
<comment type="caution">
    <text evidence="5">The sequence shown here is derived from an EMBL/GenBank/DDBJ whole genome shotgun (WGS) entry which is preliminary data.</text>
</comment>
<accession>A0A347VRU6</accession>
<feature type="region of interest" description="Disordered" evidence="2">
    <location>
        <begin position="100"/>
        <end position="134"/>
    </location>
</feature>
<dbReference type="SUPFAM" id="SSF74653">
    <property type="entry name" value="TolA/TonB C-terminal domain"/>
    <property type="match status" value="1"/>
</dbReference>
<reference evidence="5 6" key="2">
    <citation type="journal article" date="2016" name="Infect. Immun.">
        <title>Helicobacter saguini, a Novel Helicobacter Isolated from Cotton-Top Tamarins with Ulcerative Colitis, Has Proinflammatory Properties and Induces Typhlocolitis and Dysplasia in Gnotobiotic IL-10-/- Mice.</title>
        <authorList>
            <person name="Shen Z."/>
            <person name="Mannion A."/>
            <person name="Whary M.T."/>
            <person name="Muthupalani S."/>
            <person name="Sheh A."/>
            <person name="Feng Y."/>
            <person name="Gong G."/>
            <person name="Vandamme P."/>
            <person name="Holcombe H.R."/>
            <person name="Paster B.J."/>
            <person name="Fox J.G."/>
        </authorList>
    </citation>
    <scope>NUCLEOTIDE SEQUENCE [LARGE SCALE GENOMIC DNA]</scope>
    <source>
        <strain evidence="5 6">MIT 97-6194</strain>
    </source>
</reference>
<reference evidence="5" key="3">
    <citation type="submission" date="2018-04" db="EMBL/GenBank/DDBJ databases">
        <authorList>
            <person name="Sheh A."/>
            <person name="Shen Z."/>
            <person name="Mannion A.J."/>
            <person name="Fox J.G."/>
        </authorList>
    </citation>
    <scope>NUCLEOTIDE SEQUENCE</scope>
    <source>
        <strain evidence="5">MIT 97-6194</strain>
    </source>
</reference>
<feature type="coiled-coil region" evidence="1">
    <location>
        <begin position="146"/>
        <end position="203"/>
    </location>
</feature>
<evidence type="ECO:0008006" key="8">
    <source>
        <dbReference type="Google" id="ProtNLM"/>
    </source>
</evidence>
<evidence type="ECO:0000313" key="4">
    <source>
        <dbReference type="EMBL" id="MWV68910.1"/>
    </source>
</evidence>
<feature type="compositionally biased region" description="Basic and acidic residues" evidence="2">
    <location>
        <begin position="102"/>
        <end position="133"/>
    </location>
</feature>
<keyword evidence="1" id="KW-0175">Coiled coil</keyword>
<dbReference type="Pfam" id="PF13103">
    <property type="entry name" value="TonB_2"/>
    <property type="match status" value="1"/>
</dbReference>
<dbReference type="OrthoDB" id="5372757at2"/>
<dbReference type="STRING" id="1548018.LS64_11575"/>
<dbReference type="AlphaFoldDB" id="A0A347VRU6"/>
<dbReference type="EMBL" id="JRMP02000013">
    <property type="protein sequence ID" value="TLD93633.1"/>
    <property type="molecule type" value="Genomic_DNA"/>
</dbReference>
<proteinExistence type="predicted"/>
<evidence type="ECO:0000256" key="1">
    <source>
        <dbReference type="SAM" id="Coils"/>
    </source>
</evidence>
<feature type="transmembrane region" description="Helical" evidence="3">
    <location>
        <begin position="20"/>
        <end position="40"/>
    </location>
</feature>
<keyword evidence="3" id="KW-0812">Transmembrane</keyword>
<keyword evidence="6" id="KW-1185">Reference proteome</keyword>
<dbReference type="RefSeq" id="WP_034573221.1">
    <property type="nucleotide sequence ID" value="NZ_JRMP02000013.1"/>
</dbReference>
<sequence length="323" mass="36640">MKQDVILENGSTKLRLYSGVGAFVIYFLVLLLLLGGFHFYKEKLRYGELESSDFVAEMDGIELDSIAPNITQNNIESTTTETPENGNETKQIDPILATIPKEPTKEIPKEEPKTSQKEIKSATNETQEKKEIDLADMFSNVPSQTLQEKKAQEEAARQEEINLRKKQQEDAKKQQALQLAQNAAAIKQSTQALQASAQNLQENVRQAVASKVNLEKPKFVGNSQDKAKYDEWYAKIEQILMSEWRKTAKFYQASTSAKVRIRIDSNGRLSYVHMITQSPYGEYNNSVMQFIRKMEKRAFPPPPGDGFGDSIDTNLELENTLRH</sequence>
<name>A0A347VRU6_9HELI</name>